<evidence type="ECO:0000256" key="5">
    <source>
        <dbReference type="ARBA" id="ARBA00023065"/>
    </source>
</evidence>
<comment type="similarity">
    <text evidence="2">Belongs to the ATPase delta chain family.</text>
</comment>
<gene>
    <name evidence="8" type="primary">atpD</name>
</gene>
<evidence type="ECO:0000256" key="7">
    <source>
        <dbReference type="ARBA" id="ARBA00023310"/>
    </source>
</evidence>
<name>G9FIC3_9EUKA</name>
<dbReference type="HAMAP" id="MF_01416">
    <property type="entry name" value="ATP_synth_delta_bact"/>
    <property type="match status" value="1"/>
</dbReference>
<dbReference type="GeneID" id="11539953"/>
<evidence type="ECO:0000256" key="2">
    <source>
        <dbReference type="ARBA" id="ARBA00007046"/>
    </source>
</evidence>
<reference evidence="8" key="1">
    <citation type="journal article" date="2014" name="Mol. Phylogenet. Evol.">
        <title>Massive difference in synonymous substitution rates among mitochondrial, plastid, and nuclear genes of Phaeocystis algae.</title>
        <authorList>
            <person name="Smith D.R."/>
            <person name="Arrigo K.R."/>
            <person name="Alderkamp A.C."/>
            <person name="Allen A.E."/>
        </authorList>
    </citation>
    <scope>NUCLEOTIDE SEQUENCE</scope>
    <source>
        <strain evidence="8">CCMP1374</strain>
    </source>
</reference>
<dbReference type="InterPro" id="IPR020781">
    <property type="entry name" value="ATPase_OSCP/d_CS"/>
</dbReference>
<sequence length="183" mass="20073">MSIVVSKVAEPYAEALLSLAKANDTLKETTNDMNIVSQFLANSSDLKKFLANPVITREAKKNIVKDVLGEQIATNTLKFLMLLIDRNRIALLDGVAQRYLELSYKQESIEVAKVISSVQLSAQQQQNLAEKLKTITGAKQIKLALKVDPNLIGGFTVEIGSQYIDTSIRGQLRKISNLLGAAN</sequence>
<keyword evidence="7" id="KW-0066">ATP synthesis</keyword>
<dbReference type="InterPro" id="IPR026015">
    <property type="entry name" value="ATP_synth_OSCP/delta_N_sf"/>
</dbReference>
<dbReference type="InterPro" id="IPR000711">
    <property type="entry name" value="ATPase_OSCP/dsu"/>
</dbReference>
<dbReference type="Gene3D" id="1.10.520.20">
    <property type="entry name" value="N-terminal domain of the delta subunit of the F1F0-ATP synthase"/>
    <property type="match status" value="1"/>
</dbReference>
<keyword evidence="4" id="KW-0375">Hydrogen ion transport</keyword>
<dbReference type="NCBIfam" id="TIGR01145">
    <property type="entry name" value="ATP_synt_delta"/>
    <property type="match status" value="1"/>
</dbReference>
<dbReference type="RefSeq" id="YP_005088714.1">
    <property type="nucleotide sequence ID" value="NC_016703.2"/>
</dbReference>
<evidence type="ECO:0000256" key="6">
    <source>
        <dbReference type="ARBA" id="ARBA00023136"/>
    </source>
</evidence>
<dbReference type="EMBL" id="JN117275">
    <property type="protein sequence ID" value="AEK26818.1"/>
    <property type="molecule type" value="Genomic_DNA"/>
</dbReference>
<dbReference type="GO" id="GO:0046933">
    <property type="term" value="F:proton-transporting ATP synthase activity, rotational mechanism"/>
    <property type="evidence" value="ECO:0007669"/>
    <property type="project" value="InterPro"/>
</dbReference>
<dbReference type="Pfam" id="PF00213">
    <property type="entry name" value="OSCP"/>
    <property type="match status" value="1"/>
</dbReference>
<dbReference type="PROSITE" id="PS00389">
    <property type="entry name" value="ATPASE_DELTA"/>
    <property type="match status" value="1"/>
</dbReference>
<protein>
    <submittedName>
        <fullName evidence="8">ATP synthase CF1 delta subunit</fullName>
    </submittedName>
</protein>
<dbReference type="SUPFAM" id="SSF47928">
    <property type="entry name" value="N-terminal domain of the delta subunit of the F1F0-ATP synthase"/>
    <property type="match status" value="1"/>
</dbReference>
<accession>G9FIC3</accession>
<dbReference type="PRINTS" id="PR00125">
    <property type="entry name" value="ATPASEDELTA"/>
</dbReference>
<keyword evidence="8" id="KW-0934">Plastid</keyword>
<comment type="subcellular location">
    <subcellularLocation>
        <location evidence="1">Membrane</location>
    </subcellularLocation>
</comment>
<dbReference type="GO" id="GO:0016020">
    <property type="term" value="C:membrane"/>
    <property type="evidence" value="ECO:0007669"/>
    <property type="project" value="UniProtKB-SubCell"/>
</dbReference>
<evidence type="ECO:0000256" key="3">
    <source>
        <dbReference type="ARBA" id="ARBA00022448"/>
    </source>
</evidence>
<proteinExistence type="inferred from homology"/>
<keyword evidence="5" id="KW-0406">Ion transport</keyword>
<evidence type="ECO:0000313" key="8">
    <source>
        <dbReference type="EMBL" id="AEK26818.1"/>
    </source>
</evidence>
<keyword evidence="3" id="KW-0813">Transport</keyword>
<geneLocation type="plastid" evidence="8"/>
<organism evidence="8">
    <name type="scientific">Phaeocystis antarctica</name>
    <dbReference type="NCBI Taxonomy" id="33657"/>
    <lineage>
        <taxon>Eukaryota</taxon>
        <taxon>Haptista</taxon>
        <taxon>Haptophyta</taxon>
        <taxon>Prymnesiophyceae</taxon>
        <taxon>Phaeocystales</taxon>
        <taxon>Phaeocystaceae</taxon>
        <taxon>Phaeocystis</taxon>
    </lineage>
</organism>
<dbReference type="AlphaFoldDB" id="G9FIC3"/>
<evidence type="ECO:0000256" key="1">
    <source>
        <dbReference type="ARBA" id="ARBA00004370"/>
    </source>
</evidence>
<evidence type="ECO:0000256" key="4">
    <source>
        <dbReference type="ARBA" id="ARBA00022781"/>
    </source>
</evidence>
<keyword evidence="6" id="KW-0472">Membrane</keyword>
<dbReference type="PANTHER" id="PTHR11910">
    <property type="entry name" value="ATP SYNTHASE DELTA CHAIN"/>
    <property type="match status" value="1"/>
</dbReference>